<proteinExistence type="predicted"/>
<reference evidence="3 4" key="1">
    <citation type="submission" date="2019-02" db="EMBL/GenBank/DDBJ databases">
        <title>Deep-cultivation of Planctomycetes and their phenomic and genomic characterization uncovers novel biology.</title>
        <authorList>
            <person name="Wiegand S."/>
            <person name="Jogler M."/>
            <person name="Boedeker C."/>
            <person name="Pinto D."/>
            <person name="Vollmers J."/>
            <person name="Rivas-Marin E."/>
            <person name="Kohn T."/>
            <person name="Peeters S.H."/>
            <person name="Heuer A."/>
            <person name="Rast P."/>
            <person name="Oberbeckmann S."/>
            <person name="Bunk B."/>
            <person name="Jeske O."/>
            <person name="Meyerdierks A."/>
            <person name="Storesund J.E."/>
            <person name="Kallscheuer N."/>
            <person name="Luecker S."/>
            <person name="Lage O.M."/>
            <person name="Pohl T."/>
            <person name="Merkel B.J."/>
            <person name="Hornburger P."/>
            <person name="Mueller R.-W."/>
            <person name="Bruemmer F."/>
            <person name="Labrenz M."/>
            <person name="Spormann A.M."/>
            <person name="Op den Camp H."/>
            <person name="Overmann J."/>
            <person name="Amann R."/>
            <person name="Jetten M.S.M."/>
            <person name="Mascher T."/>
            <person name="Medema M.H."/>
            <person name="Devos D.P."/>
            <person name="Kaster A.-K."/>
            <person name="Ovreas L."/>
            <person name="Rohde M."/>
            <person name="Galperin M.Y."/>
            <person name="Jogler C."/>
        </authorList>
    </citation>
    <scope>NUCLEOTIDE SEQUENCE [LARGE SCALE GENOMIC DNA]</scope>
    <source>
        <strain evidence="3 4">ElP</strain>
    </source>
</reference>
<dbReference type="GO" id="GO:0016829">
    <property type="term" value="F:lyase activity"/>
    <property type="evidence" value="ECO:0007669"/>
    <property type="project" value="UniProtKB-KW"/>
</dbReference>
<dbReference type="RefSeq" id="WP_145272276.1">
    <property type="nucleotide sequence ID" value="NZ_CP036426.1"/>
</dbReference>
<dbReference type="PANTHER" id="PTHR48050:SF13">
    <property type="entry name" value="STEROL 3-BETA-GLUCOSYLTRANSFERASE UGT80A2"/>
    <property type="match status" value="1"/>
</dbReference>
<dbReference type="Pfam" id="PF03033">
    <property type="entry name" value="Glyco_transf_28"/>
    <property type="match status" value="1"/>
</dbReference>
<dbReference type="FunFam" id="3.40.50.2000:FF:000009">
    <property type="entry name" value="Sterol 3-beta-glucosyltransferase UGT80A2"/>
    <property type="match status" value="1"/>
</dbReference>
<dbReference type="KEGG" id="tpla:ElP_40950"/>
<keyword evidence="3" id="KW-0808">Transferase</keyword>
<dbReference type="OrthoDB" id="9805366at2"/>
<dbReference type="GO" id="GO:0016758">
    <property type="term" value="F:hexosyltransferase activity"/>
    <property type="evidence" value="ECO:0007669"/>
    <property type="project" value="InterPro"/>
</dbReference>
<evidence type="ECO:0000259" key="2">
    <source>
        <dbReference type="Pfam" id="PF06722"/>
    </source>
</evidence>
<evidence type="ECO:0000313" key="3">
    <source>
        <dbReference type="EMBL" id="QDV36180.1"/>
    </source>
</evidence>
<feature type="domain" description="Glycosyltransferase family 28 N-terminal" evidence="1">
    <location>
        <begin position="3"/>
        <end position="60"/>
    </location>
</feature>
<dbReference type="InterPro" id="IPR050426">
    <property type="entry name" value="Glycosyltransferase_28"/>
</dbReference>
<dbReference type="InterPro" id="IPR002213">
    <property type="entry name" value="UDP_glucos_trans"/>
</dbReference>
<name>A0A518H5S3_9BACT</name>
<dbReference type="GO" id="GO:0008194">
    <property type="term" value="F:UDP-glycosyltransferase activity"/>
    <property type="evidence" value="ECO:0007669"/>
    <property type="project" value="InterPro"/>
</dbReference>
<dbReference type="Proteomes" id="UP000317835">
    <property type="component" value="Chromosome"/>
</dbReference>
<dbReference type="CDD" id="cd03784">
    <property type="entry name" value="GT1_Gtf-like"/>
    <property type="match status" value="1"/>
</dbReference>
<evidence type="ECO:0000259" key="1">
    <source>
        <dbReference type="Pfam" id="PF03033"/>
    </source>
</evidence>
<dbReference type="SUPFAM" id="SSF53756">
    <property type="entry name" value="UDP-Glycosyltransferase/glycogen phosphorylase"/>
    <property type="match status" value="1"/>
</dbReference>
<gene>
    <name evidence="3" type="ORF">ElP_40950</name>
</gene>
<accession>A0A518H5S3</accession>
<dbReference type="GO" id="GO:0005975">
    <property type="term" value="P:carbohydrate metabolic process"/>
    <property type="evidence" value="ECO:0007669"/>
    <property type="project" value="InterPro"/>
</dbReference>
<dbReference type="GO" id="GO:0033072">
    <property type="term" value="P:vancomycin biosynthetic process"/>
    <property type="evidence" value="ECO:0007669"/>
    <property type="project" value="UniProtKB-ARBA"/>
</dbReference>
<dbReference type="InterPro" id="IPR010610">
    <property type="entry name" value="EryCIII-like_C"/>
</dbReference>
<dbReference type="EMBL" id="CP036426">
    <property type="protein sequence ID" value="QDV36180.1"/>
    <property type="molecule type" value="Genomic_DNA"/>
</dbReference>
<feature type="domain" description="Erythromycin biosynthesis protein CIII-like C-terminal" evidence="2">
    <location>
        <begin position="298"/>
        <end position="401"/>
    </location>
</feature>
<evidence type="ECO:0000313" key="4">
    <source>
        <dbReference type="Proteomes" id="UP000317835"/>
    </source>
</evidence>
<dbReference type="Gene3D" id="3.40.50.2000">
    <property type="entry name" value="Glycogen Phosphorylase B"/>
    <property type="match status" value="2"/>
</dbReference>
<dbReference type="EC" id="4.3.3.5" evidence="3"/>
<dbReference type="Pfam" id="PF06722">
    <property type="entry name" value="EryCIII-like_C"/>
    <property type="match status" value="1"/>
</dbReference>
<dbReference type="InterPro" id="IPR004276">
    <property type="entry name" value="GlycoTrans_28_N"/>
</dbReference>
<protein>
    <submittedName>
        <fullName evidence="3">MurG-like transferase</fullName>
        <ecNumber evidence="3">4.3.3.5</ecNumber>
    </submittedName>
</protein>
<dbReference type="AlphaFoldDB" id="A0A518H5S3"/>
<keyword evidence="4" id="KW-1185">Reference proteome</keyword>
<organism evidence="3 4">
    <name type="scientific">Tautonia plasticadhaerens</name>
    <dbReference type="NCBI Taxonomy" id="2527974"/>
    <lineage>
        <taxon>Bacteria</taxon>
        <taxon>Pseudomonadati</taxon>
        <taxon>Planctomycetota</taxon>
        <taxon>Planctomycetia</taxon>
        <taxon>Isosphaerales</taxon>
        <taxon>Isosphaeraceae</taxon>
        <taxon>Tautonia</taxon>
    </lineage>
</organism>
<sequence length="428" mass="46263">MKITILTVGTMGDLRPFVALAVGLKRAGHEVTVATGTDFEGFVVQHGLAYAPLRADFLELVKSDQGKAILRGSPLETLRAMRTTIPPLVRRILDDAWEACRGSECLIYHPKSIGGRDIAMALGIPAFVGLYLPMLVPTRSFPNPILPARSLGGSLNRLSYSLTRFMTLPFLGVINRWRQEVLGLPPRSRFEDELRRDGEPIPVLYAFSPSVIEPPDDWPESVHVNGFWSLEESGYEPPSELASFLESGPPPVYVGFGSMASQCPEEVTRLVVEALGRSGQRGILATGWGGLGGVEASDDILVVDSVPHDWLFPRTAAVVHHGGAGTTAAGLGAGRPTGICPFFGDQPYWGRVVSGVGVGPEPIPQKRLTADRLAGAIRQATGDMEMRTRAQRLGERMRSEDGVGRAVEVIERLTSQTRHEVGSSELLA</sequence>
<dbReference type="PANTHER" id="PTHR48050">
    <property type="entry name" value="STEROL 3-BETA-GLUCOSYLTRANSFERASE"/>
    <property type="match status" value="1"/>
</dbReference>
<keyword evidence="3" id="KW-0456">Lyase</keyword>